<reference evidence="13" key="1">
    <citation type="submission" date="2018-06" db="EMBL/GenBank/DDBJ databases">
        <authorList>
            <person name="Zhirakovskaya E."/>
        </authorList>
    </citation>
    <scope>NUCLEOTIDE SEQUENCE</scope>
</reference>
<keyword evidence="9" id="KW-0472">Membrane</keyword>
<evidence type="ECO:0000256" key="7">
    <source>
        <dbReference type="ARBA" id="ARBA00022519"/>
    </source>
</evidence>
<keyword evidence="10" id="KW-0975">Bacterial flagellum</keyword>
<feature type="region of interest" description="Disordered" evidence="11">
    <location>
        <begin position="382"/>
        <end position="428"/>
    </location>
</feature>
<evidence type="ECO:0000256" key="11">
    <source>
        <dbReference type="SAM" id="MobiDB-lite"/>
    </source>
</evidence>
<accession>A0A3B0TDE9</accession>
<keyword evidence="6" id="KW-0145">Chemotaxis</keyword>
<dbReference type="InterPro" id="IPR001543">
    <property type="entry name" value="FliN-like_C"/>
</dbReference>
<dbReference type="GO" id="GO:0009425">
    <property type="term" value="C:bacterial-type flagellum basal body"/>
    <property type="evidence" value="ECO:0007669"/>
    <property type="project" value="UniProtKB-SubCell"/>
</dbReference>
<evidence type="ECO:0000256" key="4">
    <source>
        <dbReference type="ARBA" id="ARBA00021898"/>
    </source>
</evidence>
<keyword evidence="7" id="KW-0997">Cell inner membrane</keyword>
<dbReference type="GO" id="GO:0005886">
    <property type="term" value="C:plasma membrane"/>
    <property type="evidence" value="ECO:0007669"/>
    <property type="project" value="UniProtKB-SubCell"/>
</dbReference>
<keyword evidence="13" id="KW-0282">Flagellum</keyword>
<protein>
    <recommendedName>
        <fullName evidence="4">Flagellar motor switch protein FliM</fullName>
    </recommendedName>
</protein>
<dbReference type="PRINTS" id="PR00955">
    <property type="entry name" value="FLGMOTORFLIM"/>
</dbReference>
<dbReference type="PANTHER" id="PTHR30034">
    <property type="entry name" value="FLAGELLAR MOTOR SWITCH PROTEIN FLIM"/>
    <property type="match status" value="1"/>
</dbReference>
<dbReference type="GO" id="GO:0071978">
    <property type="term" value="P:bacterial-type flagellum-dependent swarming motility"/>
    <property type="evidence" value="ECO:0007669"/>
    <property type="project" value="TreeGrafter"/>
</dbReference>
<feature type="region of interest" description="Disordered" evidence="11">
    <location>
        <begin position="1"/>
        <end position="27"/>
    </location>
</feature>
<organism evidence="13">
    <name type="scientific">hydrothermal vent metagenome</name>
    <dbReference type="NCBI Taxonomy" id="652676"/>
    <lineage>
        <taxon>unclassified sequences</taxon>
        <taxon>metagenomes</taxon>
        <taxon>ecological metagenomes</taxon>
    </lineage>
</organism>
<dbReference type="EMBL" id="UOEM01000031">
    <property type="protein sequence ID" value="VAW11377.1"/>
    <property type="molecule type" value="Genomic_DNA"/>
</dbReference>
<dbReference type="InterPro" id="IPR036429">
    <property type="entry name" value="SpoA-like_sf"/>
</dbReference>
<dbReference type="Gene3D" id="3.40.1550.10">
    <property type="entry name" value="CheC-like"/>
    <property type="match status" value="1"/>
</dbReference>
<dbReference type="PANTHER" id="PTHR30034:SF3">
    <property type="entry name" value="FLAGELLAR MOTOR SWITCH PROTEIN FLIM"/>
    <property type="match status" value="1"/>
</dbReference>
<evidence type="ECO:0000256" key="3">
    <source>
        <dbReference type="ARBA" id="ARBA00011049"/>
    </source>
</evidence>
<comment type="subcellular location">
    <subcellularLocation>
        <location evidence="1">Bacterial flagellum basal body</location>
    </subcellularLocation>
    <subcellularLocation>
        <location evidence="2">Cell inner membrane</location>
        <topology evidence="2">Peripheral membrane protein</topology>
    </subcellularLocation>
</comment>
<dbReference type="GO" id="GO:0050918">
    <property type="term" value="P:positive chemotaxis"/>
    <property type="evidence" value="ECO:0007669"/>
    <property type="project" value="TreeGrafter"/>
</dbReference>
<name>A0A3B0TDE9_9ZZZZ</name>
<dbReference type="CDD" id="cd17908">
    <property type="entry name" value="FliM"/>
    <property type="match status" value="1"/>
</dbReference>
<dbReference type="GO" id="GO:0003774">
    <property type="term" value="F:cytoskeletal motor activity"/>
    <property type="evidence" value="ECO:0007669"/>
    <property type="project" value="InterPro"/>
</dbReference>
<keyword evidence="5" id="KW-1003">Cell membrane</keyword>
<evidence type="ECO:0000256" key="9">
    <source>
        <dbReference type="ARBA" id="ARBA00023136"/>
    </source>
</evidence>
<dbReference type="SUPFAM" id="SSF103039">
    <property type="entry name" value="CheC-like"/>
    <property type="match status" value="1"/>
</dbReference>
<comment type="similarity">
    <text evidence="3">Belongs to the FliM family.</text>
</comment>
<dbReference type="SUPFAM" id="SSF101801">
    <property type="entry name" value="Surface presentation of antigens (SPOA)"/>
    <property type="match status" value="1"/>
</dbReference>
<evidence type="ECO:0000259" key="12">
    <source>
        <dbReference type="Pfam" id="PF01052"/>
    </source>
</evidence>
<evidence type="ECO:0000256" key="6">
    <source>
        <dbReference type="ARBA" id="ARBA00022500"/>
    </source>
</evidence>
<feature type="domain" description="Flagellar motor switch protein FliN-like C-terminal" evidence="12">
    <location>
        <begin position="298"/>
        <end position="364"/>
    </location>
</feature>
<dbReference type="Gene3D" id="2.30.330.10">
    <property type="entry name" value="SpoA-like"/>
    <property type="match status" value="1"/>
</dbReference>
<dbReference type="InterPro" id="IPR001689">
    <property type="entry name" value="Flag_FliM"/>
</dbReference>
<evidence type="ECO:0000256" key="2">
    <source>
        <dbReference type="ARBA" id="ARBA00004417"/>
    </source>
</evidence>
<dbReference type="Pfam" id="PF01052">
    <property type="entry name" value="FliMN_C"/>
    <property type="match status" value="1"/>
</dbReference>
<dbReference type="AlphaFoldDB" id="A0A3B0TDE9"/>
<evidence type="ECO:0000313" key="13">
    <source>
        <dbReference type="EMBL" id="VAW11377.1"/>
    </source>
</evidence>
<keyword evidence="13" id="KW-0969">Cilium</keyword>
<sequence>MADEDDDDFEQEDLAAEWGAALEESGDADGNVAADWEAMVGVGEDGAPINGAGADRVLNQEEIDNLLGFDPEEGMQADVHGIRSLLNSALVSYERLPMLEIVFDRLVRMMTASLRNFTSDNVEVSLDNISSIRFGDYLNSIPLPAILAVFKAREWDNFGLFAIESNLIYSVVDVLLGGRRGTQLMRIEGRPYTTIELALVERMVEVIVKDLEAAFEPLSKVSMVLDRLETNPRFAAITKAQNAAILVRLRIDMEDRGGRIELLMPYATIEPIRELLLQMFMGERFGRDAIWEGHLATELWSTTVRMDAVLDELKLPLREVMDFQVGQTLILNQAPNAPVEIRCGNIKLSEGKLGRVEENVAVRLQVGVDKHAARTASLASLAQSGMAKSESKALPEPDQASMPDANAQADAGPLKAAEAVTKPEGVPA</sequence>
<feature type="compositionally biased region" description="Acidic residues" evidence="11">
    <location>
        <begin position="1"/>
        <end position="15"/>
    </location>
</feature>
<evidence type="ECO:0000256" key="10">
    <source>
        <dbReference type="ARBA" id="ARBA00023143"/>
    </source>
</evidence>
<gene>
    <name evidence="13" type="ORF">MNBD_ALPHA09-696</name>
</gene>
<keyword evidence="13" id="KW-0966">Cell projection</keyword>
<dbReference type="Pfam" id="PF02154">
    <property type="entry name" value="FliM"/>
    <property type="match status" value="1"/>
</dbReference>
<keyword evidence="8" id="KW-0283">Flagellar rotation</keyword>
<dbReference type="NCBIfam" id="TIGR01397">
    <property type="entry name" value="fliM_switch"/>
    <property type="match status" value="1"/>
</dbReference>
<evidence type="ECO:0000256" key="1">
    <source>
        <dbReference type="ARBA" id="ARBA00004117"/>
    </source>
</evidence>
<evidence type="ECO:0000256" key="5">
    <source>
        <dbReference type="ARBA" id="ARBA00022475"/>
    </source>
</evidence>
<dbReference type="InterPro" id="IPR028976">
    <property type="entry name" value="CheC-like_sf"/>
</dbReference>
<proteinExistence type="inferred from homology"/>
<evidence type="ECO:0000256" key="8">
    <source>
        <dbReference type="ARBA" id="ARBA00022779"/>
    </source>
</evidence>